<dbReference type="AlphaFoldDB" id="A0A261R1T1"/>
<evidence type="ECO:0000256" key="4">
    <source>
        <dbReference type="ARBA" id="ARBA00022989"/>
    </source>
</evidence>
<sequence length="306" mass="31773">MLSYLAFSLTLAAVYCLLALGLTVIWGYTGMVNLGIVGFFAVGAYASAIVTTQLGWPILAGWILGALAAGAAGVVMTYATRGLRGDYLAIVTLGFAETVRLVALNENWLTKGAEGIPGIPGPMKAELGPWFNTAYLLVAWLIAALAAWLLARIAASPYGRVLRAIRDDDVVALVAGKNVPRYKVAAFAIGTALAGLAGALYAHFTSYIAPDLVAPLLTIYVFLAATAGGNARPMGAVVGALLVMALLEGTRMLAAFTSALSAVQAAALRDFIIAAALVAILQVRPQGILPERIRPAGADGHRPKHS</sequence>
<evidence type="ECO:0000256" key="1">
    <source>
        <dbReference type="ARBA" id="ARBA00004651"/>
    </source>
</evidence>
<dbReference type="Pfam" id="PF02653">
    <property type="entry name" value="BPD_transp_2"/>
    <property type="match status" value="1"/>
</dbReference>
<dbReference type="CDD" id="cd06581">
    <property type="entry name" value="TM_PBP1_LivM_like"/>
    <property type="match status" value="1"/>
</dbReference>
<feature type="transmembrane region" description="Helical" evidence="6">
    <location>
        <begin position="130"/>
        <end position="151"/>
    </location>
</feature>
<keyword evidence="2" id="KW-1003">Cell membrane</keyword>
<keyword evidence="3 6" id="KW-0812">Transmembrane</keyword>
<evidence type="ECO:0000313" key="8">
    <source>
        <dbReference type="Proteomes" id="UP000216857"/>
    </source>
</evidence>
<evidence type="ECO:0000256" key="6">
    <source>
        <dbReference type="SAM" id="Phobius"/>
    </source>
</evidence>
<keyword evidence="8" id="KW-1185">Reference proteome</keyword>
<gene>
    <name evidence="7" type="ORF">CAL26_13350</name>
</gene>
<comment type="subcellular location">
    <subcellularLocation>
        <location evidence="1">Cell membrane</location>
        <topology evidence="1">Multi-pass membrane protein</topology>
    </subcellularLocation>
</comment>
<reference evidence="7" key="1">
    <citation type="submission" date="2017-05" db="EMBL/GenBank/DDBJ databases">
        <title>Complete and WGS of Bordetella genogroups.</title>
        <authorList>
            <person name="Spilker T."/>
            <person name="Lipuma J."/>
        </authorList>
    </citation>
    <scope>NUCLEOTIDE SEQUENCE</scope>
    <source>
        <strain evidence="7">AU21707</strain>
    </source>
</reference>
<feature type="transmembrane region" description="Helical" evidence="6">
    <location>
        <begin position="31"/>
        <end position="51"/>
    </location>
</feature>
<organism evidence="7 8">
    <name type="scientific">Bordetella genomosp. 9</name>
    <dbReference type="NCBI Taxonomy" id="1416803"/>
    <lineage>
        <taxon>Bacteria</taxon>
        <taxon>Pseudomonadati</taxon>
        <taxon>Pseudomonadota</taxon>
        <taxon>Betaproteobacteria</taxon>
        <taxon>Burkholderiales</taxon>
        <taxon>Alcaligenaceae</taxon>
        <taxon>Bordetella</taxon>
    </lineage>
</organism>
<dbReference type="OrthoDB" id="9814461at2"/>
<keyword evidence="4 6" id="KW-1133">Transmembrane helix</keyword>
<keyword evidence="5 6" id="KW-0472">Membrane</keyword>
<name>A0A261R1T1_9BORD</name>
<dbReference type="PANTHER" id="PTHR30482:SF10">
    <property type="entry name" value="HIGH-AFFINITY BRANCHED-CHAIN AMINO ACID TRANSPORT PROTEIN BRAE"/>
    <property type="match status" value="1"/>
</dbReference>
<evidence type="ECO:0000256" key="2">
    <source>
        <dbReference type="ARBA" id="ARBA00022475"/>
    </source>
</evidence>
<dbReference type="GO" id="GO:0005886">
    <property type="term" value="C:plasma membrane"/>
    <property type="evidence" value="ECO:0007669"/>
    <property type="project" value="UniProtKB-SubCell"/>
</dbReference>
<evidence type="ECO:0000256" key="3">
    <source>
        <dbReference type="ARBA" id="ARBA00022692"/>
    </source>
</evidence>
<dbReference type="InterPro" id="IPR043428">
    <property type="entry name" value="LivM-like"/>
</dbReference>
<feature type="transmembrane region" description="Helical" evidence="6">
    <location>
        <begin position="58"/>
        <end position="79"/>
    </location>
</feature>
<accession>A0A261R1T1</accession>
<evidence type="ECO:0000256" key="5">
    <source>
        <dbReference type="ARBA" id="ARBA00023136"/>
    </source>
</evidence>
<feature type="transmembrane region" description="Helical" evidence="6">
    <location>
        <begin position="184"/>
        <end position="202"/>
    </location>
</feature>
<dbReference type="RefSeq" id="WP_094847370.1">
    <property type="nucleotide sequence ID" value="NZ_NEVJ01000003.1"/>
</dbReference>
<comment type="caution">
    <text evidence="7">The sequence shown here is derived from an EMBL/GenBank/DDBJ whole genome shotgun (WGS) entry which is preliminary data.</text>
</comment>
<dbReference type="GO" id="GO:0015658">
    <property type="term" value="F:branched-chain amino acid transmembrane transporter activity"/>
    <property type="evidence" value="ECO:0007669"/>
    <property type="project" value="InterPro"/>
</dbReference>
<dbReference type="Proteomes" id="UP000216857">
    <property type="component" value="Unassembled WGS sequence"/>
</dbReference>
<dbReference type="PANTHER" id="PTHR30482">
    <property type="entry name" value="HIGH-AFFINITY BRANCHED-CHAIN AMINO ACID TRANSPORT SYSTEM PERMEASE"/>
    <property type="match status" value="1"/>
</dbReference>
<evidence type="ECO:0000313" key="7">
    <source>
        <dbReference type="EMBL" id="OZI18687.1"/>
    </source>
</evidence>
<dbReference type="InterPro" id="IPR001851">
    <property type="entry name" value="ABC_transp_permease"/>
</dbReference>
<dbReference type="EMBL" id="NEVJ01000003">
    <property type="protein sequence ID" value="OZI18687.1"/>
    <property type="molecule type" value="Genomic_DNA"/>
</dbReference>
<protein>
    <submittedName>
        <fullName evidence="7">Branched-chain amino acid ABC transporter permease</fullName>
    </submittedName>
</protein>
<proteinExistence type="predicted"/>